<name>A0ABQ7SZQ3_PHRPL</name>
<evidence type="ECO:0008006" key="10">
    <source>
        <dbReference type="Google" id="ProtNLM"/>
    </source>
</evidence>
<comment type="caution">
    <text evidence="8">The sequence shown here is derived from an EMBL/GenBank/DDBJ whole genome shotgun (WGS) entry which is preliminary data.</text>
</comment>
<dbReference type="Pfam" id="PF06699">
    <property type="entry name" value="PIG-F"/>
    <property type="match status" value="1"/>
</dbReference>
<keyword evidence="4" id="KW-0812">Transmembrane</keyword>
<evidence type="ECO:0000256" key="5">
    <source>
        <dbReference type="ARBA" id="ARBA00022824"/>
    </source>
</evidence>
<evidence type="ECO:0000256" key="6">
    <source>
        <dbReference type="ARBA" id="ARBA00022989"/>
    </source>
</evidence>
<protein>
    <recommendedName>
        <fullName evidence="10">Prolamin-like domain-containing protein</fullName>
    </recommendedName>
</protein>
<dbReference type="EMBL" id="JAIPUX010003289">
    <property type="protein sequence ID" value="KAH0622768.1"/>
    <property type="molecule type" value="Genomic_DNA"/>
</dbReference>
<evidence type="ECO:0000256" key="7">
    <source>
        <dbReference type="ARBA" id="ARBA00023136"/>
    </source>
</evidence>
<evidence type="ECO:0000256" key="1">
    <source>
        <dbReference type="ARBA" id="ARBA00004477"/>
    </source>
</evidence>
<comment type="subcellular location">
    <subcellularLocation>
        <location evidence="1">Endoplasmic reticulum membrane</location>
        <topology evidence="1">Multi-pass membrane protein</topology>
    </subcellularLocation>
</comment>
<keyword evidence="6" id="KW-1133">Transmembrane helix</keyword>
<proteinExistence type="predicted"/>
<evidence type="ECO:0000313" key="8">
    <source>
        <dbReference type="EMBL" id="KAH0622768.1"/>
    </source>
</evidence>
<reference evidence="8 9" key="1">
    <citation type="journal article" date="2022" name="Gigascience">
        <title>A chromosome-level genome assembly and annotation of the desert horned lizard, Phrynosoma platyrhinos, provides insight into chromosomal rearrangements among reptiles.</title>
        <authorList>
            <person name="Koochekian N."/>
            <person name="Ascanio A."/>
            <person name="Farleigh K."/>
            <person name="Card D.C."/>
            <person name="Schield D.R."/>
            <person name="Castoe T.A."/>
            <person name="Jezkova T."/>
        </authorList>
    </citation>
    <scope>NUCLEOTIDE SEQUENCE [LARGE SCALE GENOMIC DNA]</scope>
    <source>
        <strain evidence="8">NK-2021</strain>
    </source>
</reference>
<dbReference type="Proteomes" id="UP000826234">
    <property type="component" value="Unassembled WGS sequence"/>
</dbReference>
<comment type="pathway">
    <text evidence="2">Glycolipid biosynthesis; glycosylphosphatidylinositol-anchor biosynthesis.</text>
</comment>
<keyword evidence="7" id="KW-0472">Membrane</keyword>
<evidence type="ECO:0000256" key="3">
    <source>
        <dbReference type="ARBA" id="ARBA00022502"/>
    </source>
</evidence>
<sequence length="89" mass="9891">MFAATRKSVLETFLFAVLLSTFTTLHCLCLLGPNIHVWLKVFSKNGATKLMTICQKPKVGNKCCDKIASANGTREMLFCKTLQSLHSHC</sequence>
<keyword evidence="3" id="KW-0337">GPI-anchor biosynthesis</keyword>
<dbReference type="InterPro" id="IPR009580">
    <property type="entry name" value="GPI_biosynthesis_protein_Pig-F"/>
</dbReference>
<keyword evidence="5" id="KW-0256">Endoplasmic reticulum</keyword>
<organism evidence="8 9">
    <name type="scientific">Phrynosoma platyrhinos</name>
    <name type="common">Desert horned lizard</name>
    <dbReference type="NCBI Taxonomy" id="52577"/>
    <lineage>
        <taxon>Eukaryota</taxon>
        <taxon>Metazoa</taxon>
        <taxon>Chordata</taxon>
        <taxon>Craniata</taxon>
        <taxon>Vertebrata</taxon>
        <taxon>Euteleostomi</taxon>
        <taxon>Lepidosauria</taxon>
        <taxon>Squamata</taxon>
        <taxon>Bifurcata</taxon>
        <taxon>Unidentata</taxon>
        <taxon>Episquamata</taxon>
        <taxon>Toxicofera</taxon>
        <taxon>Iguania</taxon>
        <taxon>Phrynosomatidae</taxon>
        <taxon>Phrynosomatinae</taxon>
        <taxon>Phrynosoma</taxon>
    </lineage>
</organism>
<evidence type="ECO:0000256" key="2">
    <source>
        <dbReference type="ARBA" id="ARBA00004687"/>
    </source>
</evidence>
<evidence type="ECO:0000313" key="9">
    <source>
        <dbReference type="Proteomes" id="UP000826234"/>
    </source>
</evidence>
<accession>A0ABQ7SZQ3</accession>
<evidence type="ECO:0000256" key="4">
    <source>
        <dbReference type="ARBA" id="ARBA00022692"/>
    </source>
</evidence>
<keyword evidence="9" id="KW-1185">Reference proteome</keyword>
<gene>
    <name evidence="8" type="ORF">JD844_025411</name>
</gene>